<keyword evidence="3" id="KW-0378">Hydrolase</keyword>
<dbReference type="InterPro" id="IPR027475">
    <property type="entry name" value="Asparaginase/glutaminase_AS2"/>
</dbReference>
<name>A0A914B7Z1_PATMI</name>
<dbReference type="EC" id="3.5.1.1" evidence="1"/>
<dbReference type="NCBIfam" id="TIGR00519">
    <property type="entry name" value="asnASE_I"/>
    <property type="match status" value="1"/>
</dbReference>
<dbReference type="PRINTS" id="PR01415">
    <property type="entry name" value="ANKYRIN"/>
</dbReference>
<dbReference type="Proteomes" id="UP000887568">
    <property type="component" value="Unplaced"/>
</dbReference>
<dbReference type="InterPro" id="IPR041725">
    <property type="entry name" value="L-asparaginase_I"/>
</dbReference>
<dbReference type="SMART" id="SM00870">
    <property type="entry name" value="Asparaginase"/>
    <property type="match status" value="1"/>
</dbReference>
<dbReference type="InterPro" id="IPR006033">
    <property type="entry name" value="AsnA_fam"/>
</dbReference>
<dbReference type="GO" id="GO:0004067">
    <property type="term" value="F:asparaginase activity"/>
    <property type="evidence" value="ECO:0007669"/>
    <property type="project" value="UniProtKB-UniRule"/>
</dbReference>
<evidence type="ECO:0000256" key="5">
    <source>
        <dbReference type="ARBA" id="ARBA00061199"/>
    </source>
</evidence>
<dbReference type="InterPro" id="IPR027474">
    <property type="entry name" value="L-asparaginase_N"/>
</dbReference>
<feature type="region of interest" description="Disordered" evidence="8">
    <location>
        <begin position="29"/>
        <end position="57"/>
    </location>
</feature>
<dbReference type="InterPro" id="IPR027473">
    <property type="entry name" value="L-asparaginase_C"/>
</dbReference>
<dbReference type="InterPro" id="IPR002110">
    <property type="entry name" value="Ankyrin_rpt"/>
</dbReference>
<dbReference type="PIRSF" id="PIRSF001220">
    <property type="entry name" value="L-ASNase_gatD"/>
    <property type="match status" value="1"/>
</dbReference>
<proteinExistence type="inferred from homology"/>
<dbReference type="SMART" id="SM00248">
    <property type="entry name" value="ANK"/>
    <property type="match status" value="5"/>
</dbReference>
<dbReference type="RefSeq" id="XP_038072099.1">
    <property type="nucleotide sequence ID" value="XM_038216171.1"/>
</dbReference>
<feature type="active site" evidence="7">
    <location>
        <position position="178"/>
    </location>
</feature>
<evidence type="ECO:0000313" key="12">
    <source>
        <dbReference type="Proteomes" id="UP000887568"/>
    </source>
</evidence>
<evidence type="ECO:0000259" key="10">
    <source>
        <dbReference type="Pfam" id="PF17763"/>
    </source>
</evidence>
<keyword evidence="4 6" id="KW-0040">ANK repeat</keyword>
<evidence type="ECO:0000256" key="6">
    <source>
        <dbReference type="PROSITE-ProRule" id="PRU00023"/>
    </source>
</evidence>
<feature type="repeat" description="ANK" evidence="6">
    <location>
        <begin position="596"/>
        <end position="628"/>
    </location>
</feature>
<feature type="repeat" description="ANK" evidence="6">
    <location>
        <begin position="496"/>
        <end position="528"/>
    </location>
</feature>
<dbReference type="Pfam" id="PF17763">
    <property type="entry name" value="Asparaginase_C"/>
    <property type="match status" value="1"/>
</dbReference>
<dbReference type="PRINTS" id="PR00139">
    <property type="entry name" value="ASNGLNASE"/>
</dbReference>
<dbReference type="PROSITE" id="PS50297">
    <property type="entry name" value="ANK_REP_REGION"/>
    <property type="match status" value="2"/>
</dbReference>
<dbReference type="FunFam" id="3.40.50.40:FF:000001">
    <property type="entry name" value="L-asparaginase 1"/>
    <property type="match status" value="1"/>
</dbReference>
<reference evidence="11" key="1">
    <citation type="submission" date="2022-11" db="UniProtKB">
        <authorList>
            <consortium name="EnsemblMetazoa"/>
        </authorList>
    </citation>
    <scope>IDENTIFICATION</scope>
</reference>
<dbReference type="SFLD" id="SFLDS00057">
    <property type="entry name" value="Glutaminase/Asparaginase"/>
    <property type="match status" value="1"/>
</dbReference>
<dbReference type="InterPro" id="IPR036152">
    <property type="entry name" value="Asp/glu_Ase-like_sf"/>
</dbReference>
<evidence type="ECO:0000256" key="8">
    <source>
        <dbReference type="SAM" id="MobiDB-lite"/>
    </source>
</evidence>
<evidence type="ECO:0000313" key="11">
    <source>
        <dbReference type="EnsemblMetazoa" id="XP_038072099.1"/>
    </source>
</evidence>
<dbReference type="InterPro" id="IPR037152">
    <property type="entry name" value="L-asparaginase_N_sf"/>
</dbReference>
<dbReference type="CDD" id="cd08963">
    <property type="entry name" value="L-asparaginase_I"/>
    <property type="match status" value="1"/>
</dbReference>
<sequence>MNSTPSTGGQSSASVIPFSTLSIGRRVSTANTAAGPMRAPLRPKPPRVRARNRSSSSESCAEVIESRVLVLYAGGTIGMFKENDVYVPSPGRFHKLVRSMPMLNDEEYASLIDPSPGMVERPYALPISQEGKRVIFDIHEYKVLKDSSNLDPTDWAEMAEDICRFYKRYDGFVILHGTDTMAYTSSALSYMLENLGKPVVLTGAQVPLPELRSDGRDNVLGAIYIAGHFVIPEVTLYFNDTLYRGNRVKKVSSESFSCFDSPNFPPLVKMAVNIEVAWDNLFRPNTLESFRVHTYMESNVGLLRLFPGITKEPVKAFLSPPMKGVVLQTFGAGNGPDSRKDLMEVIREATQRGVLIINCTQCSRGTVSAAYRTGRSLLEAGVIPGSDITPEAALTKLCYVLGKKELSQGQRLEMLSCNLRGEIKVSGKHKESRTLQDSEFIRAVVDTLKLTSSQEVKAVQDALFTPLMCAAAKNGDLASLKHFRECGGDLSLADYDGRTPLHLAASTRNLDVVQYLLENGCSIYAKDSFGNSPFFESIRLKNLEVIRMIKKTGGHLIHTARHELGTMLCHAAALDDRELLEAFHEAGEDMNATDYCGNAPLHVAVMKNSKSCIEFLLEAGADPSLKDHCNNTSLNIAEEKGLDGVVNLMRGVTVRSNTSSISSSFSS</sequence>
<dbReference type="Pfam" id="PF00710">
    <property type="entry name" value="Asparaginase"/>
    <property type="match status" value="1"/>
</dbReference>
<evidence type="ECO:0000259" key="9">
    <source>
        <dbReference type="Pfam" id="PF00710"/>
    </source>
</evidence>
<keyword evidence="2" id="KW-0677">Repeat</keyword>
<evidence type="ECO:0000256" key="4">
    <source>
        <dbReference type="ARBA" id="ARBA00023043"/>
    </source>
</evidence>
<dbReference type="SUPFAM" id="SSF53774">
    <property type="entry name" value="Glutaminase/Asparaginase"/>
    <property type="match status" value="1"/>
</dbReference>
<dbReference type="InterPro" id="IPR036770">
    <property type="entry name" value="Ankyrin_rpt-contain_sf"/>
</dbReference>
<evidence type="ECO:0000256" key="7">
    <source>
        <dbReference type="PROSITE-ProRule" id="PRU10100"/>
    </source>
</evidence>
<dbReference type="Gene3D" id="1.25.40.20">
    <property type="entry name" value="Ankyrin repeat-containing domain"/>
    <property type="match status" value="2"/>
</dbReference>
<dbReference type="OrthoDB" id="542841at2759"/>
<protein>
    <recommendedName>
        <fullName evidence="1">asparaginase</fullName>
        <ecNumber evidence="1">3.5.1.1</ecNumber>
    </recommendedName>
</protein>
<dbReference type="Gene3D" id="3.40.50.40">
    <property type="match status" value="1"/>
</dbReference>
<accession>A0A914B7Z1</accession>
<evidence type="ECO:0000256" key="1">
    <source>
        <dbReference type="ARBA" id="ARBA00012920"/>
    </source>
</evidence>
<dbReference type="Pfam" id="PF12796">
    <property type="entry name" value="Ank_2"/>
    <property type="match status" value="2"/>
</dbReference>
<feature type="domain" description="Asparaginase/glutaminase C-terminal" evidence="10">
    <location>
        <begin position="299"/>
        <end position="405"/>
    </location>
</feature>
<evidence type="ECO:0000256" key="3">
    <source>
        <dbReference type="ARBA" id="ARBA00022801"/>
    </source>
</evidence>
<dbReference type="PIRSF" id="PIRSF500176">
    <property type="entry name" value="L_ASNase"/>
    <property type="match status" value="1"/>
</dbReference>
<dbReference type="FunFam" id="3.40.50.1170:FF:000003">
    <property type="entry name" value="60 kDa lysophospholipase"/>
    <property type="match status" value="1"/>
</dbReference>
<evidence type="ECO:0000256" key="2">
    <source>
        <dbReference type="ARBA" id="ARBA00022737"/>
    </source>
</evidence>
<organism evidence="11 12">
    <name type="scientific">Patiria miniata</name>
    <name type="common">Bat star</name>
    <name type="synonym">Asterina miniata</name>
    <dbReference type="NCBI Taxonomy" id="46514"/>
    <lineage>
        <taxon>Eukaryota</taxon>
        <taxon>Metazoa</taxon>
        <taxon>Echinodermata</taxon>
        <taxon>Eleutherozoa</taxon>
        <taxon>Asterozoa</taxon>
        <taxon>Asteroidea</taxon>
        <taxon>Valvatacea</taxon>
        <taxon>Valvatida</taxon>
        <taxon>Asterinidae</taxon>
        <taxon>Patiria</taxon>
    </lineage>
</organism>
<dbReference type="GeneID" id="119740761"/>
<dbReference type="SUPFAM" id="SSF48403">
    <property type="entry name" value="Ankyrin repeat"/>
    <property type="match status" value="1"/>
</dbReference>
<dbReference type="InterPro" id="IPR006034">
    <property type="entry name" value="Asparaginase/glutaminase-like"/>
</dbReference>
<dbReference type="GO" id="GO:0009066">
    <property type="term" value="P:aspartate family amino acid metabolic process"/>
    <property type="evidence" value="ECO:0007669"/>
    <property type="project" value="UniProtKB-ARBA"/>
</dbReference>
<dbReference type="EnsemblMetazoa" id="XM_038216171.1">
    <property type="protein sequence ID" value="XP_038072099.1"/>
    <property type="gene ID" value="LOC119740761"/>
</dbReference>
<dbReference type="Gene3D" id="3.40.50.1170">
    <property type="entry name" value="L-asparaginase, N-terminal domain"/>
    <property type="match status" value="1"/>
</dbReference>
<feature type="domain" description="L-asparaginase N-terminal" evidence="9">
    <location>
        <begin position="67"/>
        <end position="279"/>
    </location>
</feature>
<dbReference type="PROSITE" id="PS50088">
    <property type="entry name" value="ANK_REPEAT"/>
    <property type="match status" value="2"/>
</dbReference>
<dbReference type="PANTHER" id="PTHR11707:SF28">
    <property type="entry name" value="60 KDA LYSOPHOSPHOLIPASE"/>
    <property type="match status" value="1"/>
</dbReference>
<dbReference type="PROSITE" id="PS00917">
    <property type="entry name" value="ASN_GLN_ASE_2"/>
    <property type="match status" value="1"/>
</dbReference>
<dbReference type="PANTHER" id="PTHR11707">
    <property type="entry name" value="L-ASPARAGINASE"/>
    <property type="match status" value="1"/>
</dbReference>
<comment type="similarity">
    <text evidence="5">In the N-terminal section; belongs to the asparaginase 1 family.</text>
</comment>
<dbReference type="InterPro" id="IPR040919">
    <property type="entry name" value="Asparaginase_C"/>
</dbReference>
<dbReference type="OMA" id="CDVGVIP"/>
<dbReference type="AlphaFoldDB" id="A0A914B7Z1"/>
<keyword evidence="12" id="KW-1185">Reference proteome</keyword>
<dbReference type="PROSITE" id="PS51732">
    <property type="entry name" value="ASN_GLN_ASE_3"/>
    <property type="match status" value="1"/>
</dbReference>